<dbReference type="Gene3D" id="2.60.120.330">
    <property type="entry name" value="B-lactam Antibiotic, Isopenicillin N Synthase, Chain"/>
    <property type="match status" value="2"/>
</dbReference>
<feature type="non-terminal residue" evidence="5">
    <location>
        <position position="342"/>
    </location>
</feature>
<evidence type="ECO:0000313" key="5">
    <source>
        <dbReference type="EMBL" id="CAH2071852.1"/>
    </source>
</evidence>
<dbReference type="InterPro" id="IPR005123">
    <property type="entry name" value="Oxoglu/Fe-dep_dioxygenase_dom"/>
</dbReference>
<evidence type="ECO:0000256" key="2">
    <source>
        <dbReference type="ARBA" id="ARBA00023004"/>
    </source>
</evidence>
<dbReference type="Pfam" id="PF14226">
    <property type="entry name" value="DIOX_N"/>
    <property type="match status" value="1"/>
</dbReference>
<keyword evidence="6" id="KW-1185">Reference proteome</keyword>
<dbReference type="AlphaFoldDB" id="A0AAU9SS97"/>
<accession>A0AAU9SS97</accession>
<dbReference type="InterPro" id="IPR027443">
    <property type="entry name" value="IPNS-like_sf"/>
</dbReference>
<evidence type="ECO:0000256" key="3">
    <source>
        <dbReference type="RuleBase" id="RU003682"/>
    </source>
</evidence>
<dbReference type="PANTHER" id="PTHR47990">
    <property type="entry name" value="2-OXOGLUTARATE (2OG) AND FE(II)-DEPENDENT OXYGENASE SUPERFAMILY PROTEIN-RELATED"/>
    <property type="match status" value="1"/>
</dbReference>
<sequence length="342" mass="39204">KAKRTEKQHVLKSARTEAKTKLVSLDHEKLHRKGNKNMGSLSNTPQLPVIYLSDQTLKPGSSKWVEVRSDVRKALEEYGGFEVSYDRVSEELKKSVLQAMEELFALPVEAKQRNVSPKPFSGYSTHNGLSESMGIQDPHVLDKVYEFTQLLRPDHCDGNKSISETIQTFSEKLSELDIMVRRMVMESFGIEKYLDKHLNSTNYRLRLMKYIAPPDADATNVLTKDDKWIRLKPSHNSFVVMAGDSLYLTLTRTDVHALMNGRLTRPFHRVRVTEKKKTRYSIALFSAPTADYIIDTPKELVDEKHPRIFEPFNYNDLMSFYHSEAGRKARSTLDAFCAVSRA</sequence>
<evidence type="ECO:0000256" key="1">
    <source>
        <dbReference type="ARBA" id="ARBA00022723"/>
    </source>
</evidence>
<comment type="similarity">
    <text evidence="3">Belongs to the iron/ascorbate-dependent oxidoreductase family.</text>
</comment>
<dbReference type="PROSITE" id="PS51471">
    <property type="entry name" value="FE2OG_OXY"/>
    <property type="match status" value="1"/>
</dbReference>
<dbReference type="Proteomes" id="UP000836841">
    <property type="component" value="Chromosome 6"/>
</dbReference>
<proteinExistence type="inferred from homology"/>
<keyword evidence="3" id="KW-0560">Oxidoreductase</keyword>
<evidence type="ECO:0000313" key="6">
    <source>
        <dbReference type="Proteomes" id="UP000836841"/>
    </source>
</evidence>
<feature type="domain" description="Fe2OG dioxygenase" evidence="4">
    <location>
        <begin position="113"/>
        <end position="288"/>
    </location>
</feature>
<dbReference type="GO" id="GO:0016491">
    <property type="term" value="F:oxidoreductase activity"/>
    <property type="evidence" value="ECO:0007669"/>
    <property type="project" value="UniProtKB-KW"/>
</dbReference>
<name>A0AAU9SS97_THLAR</name>
<evidence type="ECO:0000259" key="4">
    <source>
        <dbReference type="PROSITE" id="PS51471"/>
    </source>
</evidence>
<dbReference type="EMBL" id="OU466862">
    <property type="protein sequence ID" value="CAH2071852.1"/>
    <property type="molecule type" value="Genomic_DNA"/>
</dbReference>
<dbReference type="InterPro" id="IPR044861">
    <property type="entry name" value="IPNS-like_FE2OG_OXY"/>
</dbReference>
<dbReference type="Pfam" id="PF03171">
    <property type="entry name" value="2OG-FeII_Oxy"/>
    <property type="match status" value="1"/>
</dbReference>
<reference evidence="5 6" key="1">
    <citation type="submission" date="2022-03" db="EMBL/GenBank/DDBJ databases">
        <authorList>
            <person name="Nunn A."/>
            <person name="Chopra R."/>
            <person name="Nunn A."/>
            <person name="Contreras Garrido A."/>
        </authorList>
    </citation>
    <scope>NUCLEOTIDE SEQUENCE [LARGE SCALE GENOMIC DNA]</scope>
</reference>
<dbReference type="SUPFAM" id="SSF51197">
    <property type="entry name" value="Clavaminate synthase-like"/>
    <property type="match status" value="1"/>
</dbReference>
<dbReference type="GO" id="GO:0046872">
    <property type="term" value="F:metal ion binding"/>
    <property type="evidence" value="ECO:0007669"/>
    <property type="project" value="UniProtKB-KW"/>
</dbReference>
<protein>
    <recommendedName>
        <fullName evidence="4">Fe2OG dioxygenase domain-containing protein</fullName>
    </recommendedName>
</protein>
<feature type="non-terminal residue" evidence="5">
    <location>
        <position position="1"/>
    </location>
</feature>
<gene>
    <name evidence="5" type="ORF">TAV2_LOCUS22152</name>
</gene>
<keyword evidence="1 3" id="KW-0479">Metal-binding</keyword>
<dbReference type="InterPro" id="IPR050231">
    <property type="entry name" value="Iron_ascorbate_oxido_reductase"/>
</dbReference>
<dbReference type="InterPro" id="IPR026992">
    <property type="entry name" value="DIOX_N"/>
</dbReference>
<organism evidence="5 6">
    <name type="scientific">Thlaspi arvense</name>
    <name type="common">Field penny-cress</name>
    <dbReference type="NCBI Taxonomy" id="13288"/>
    <lineage>
        <taxon>Eukaryota</taxon>
        <taxon>Viridiplantae</taxon>
        <taxon>Streptophyta</taxon>
        <taxon>Embryophyta</taxon>
        <taxon>Tracheophyta</taxon>
        <taxon>Spermatophyta</taxon>
        <taxon>Magnoliopsida</taxon>
        <taxon>eudicotyledons</taxon>
        <taxon>Gunneridae</taxon>
        <taxon>Pentapetalae</taxon>
        <taxon>rosids</taxon>
        <taxon>malvids</taxon>
        <taxon>Brassicales</taxon>
        <taxon>Brassicaceae</taxon>
        <taxon>Thlaspideae</taxon>
        <taxon>Thlaspi</taxon>
    </lineage>
</organism>
<keyword evidence="2 3" id="KW-0408">Iron</keyword>